<organism evidence="6 7">
    <name type="scientific">Cyanobacterium stanieri LEGE 03274</name>
    <dbReference type="NCBI Taxonomy" id="1828756"/>
    <lineage>
        <taxon>Bacteria</taxon>
        <taxon>Bacillati</taxon>
        <taxon>Cyanobacteriota</taxon>
        <taxon>Cyanophyceae</taxon>
        <taxon>Oscillatoriophycideae</taxon>
        <taxon>Chroococcales</taxon>
        <taxon>Geminocystaceae</taxon>
        <taxon>Cyanobacterium</taxon>
    </lineage>
</organism>
<keyword evidence="2" id="KW-0961">Cell wall biogenesis/degradation</keyword>
<evidence type="ECO:0000256" key="1">
    <source>
        <dbReference type="ARBA" id="ARBA00022801"/>
    </source>
</evidence>
<dbReference type="SMART" id="SM00646">
    <property type="entry name" value="Ami_3"/>
    <property type="match status" value="1"/>
</dbReference>
<keyword evidence="7" id="KW-1185">Reference proteome</keyword>
<evidence type="ECO:0000313" key="6">
    <source>
        <dbReference type="EMBL" id="MBE9222508.1"/>
    </source>
</evidence>
<dbReference type="InterPro" id="IPR002508">
    <property type="entry name" value="MurNAc-LAA_cat"/>
</dbReference>
<evidence type="ECO:0000259" key="4">
    <source>
        <dbReference type="SMART" id="SM00287"/>
    </source>
</evidence>
<feature type="region of interest" description="Disordered" evidence="3">
    <location>
        <begin position="236"/>
        <end position="256"/>
    </location>
</feature>
<feature type="domain" description="SH3b" evidence="4">
    <location>
        <begin position="226"/>
        <end position="284"/>
    </location>
</feature>
<dbReference type="Proteomes" id="UP000654604">
    <property type="component" value="Unassembled WGS sequence"/>
</dbReference>
<proteinExistence type="predicted"/>
<evidence type="ECO:0000256" key="2">
    <source>
        <dbReference type="ARBA" id="ARBA00023316"/>
    </source>
</evidence>
<dbReference type="SUPFAM" id="SSF53187">
    <property type="entry name" value="Zn-dependent exopeptidases"/>
    <property type="match status" value="1"/>
</dbReference>
<sequence length="584" mass="64879">MVLGITIPNYVDNIIKPVQAQSQPLKIVYPPHNHQTVARSIFFIGSAPQGATVSVNGENIDTSTQGFFAPSFPLQMGENTFIIRSQNQEIRKVITRNADQPSEEDLNSLAPNLVYPRVDIARLADELVCFEAIAPKDAQISVKLSQNTVKLEPNPSIVNLPPNSAVLNANNKPETIINKSWTTMKGCQTLQDNNPIEKPVFVMEYQGQTISQNQVGQIETLSPQNLPVIEVTASQGVARSGPSTNHSRLTPLPQGTQAQVTGKEGEWLRLDYGAWIRENETRLLSIQAPPISNIRSVNSRFGDDATQIIFPLENPVPITIKQADDTFTLSLHNTIAQTDTIRLDDNPLIRRLDWYQVKPTQIDYVFRLKSSTQWGYDVRYEGNNLILTLNHGPRVLSVDNLQGVTILLDPGHGGDELGAVGPNGYPEKDINLVISKLVAKRLREKGAEVILTREDDRFVSLGDRMAMIDRIKPTLALSIHYNALPDGGDAINTKGIGMFWYHPQAHDLAIFLQDYLTTNLNRPSYGVFWNNLALTRPHTAPSLLLELGFMINPEEFEWIINPQAQEKLAGGVADGVAQWLSKTR</sequence>
<evidence type="ECO:0000313" key="7">
    <source>
        <dbReference type="Proteomes" id="UP000654604"/>
    </source>
</evidence>
<evidence type="ECO:0000256" key="3">
    <source>
        <dbReference type="SAM" id="MobiDB-lite"/>
    </source>
</evidence>
<protein>
    <submittedName>
        <fullName evidence="6">N-acetylmuramoyl-L-alanine amidase</fullName>
    </submittedName>
</protein>
<dbReference type="SMART" id="SM00287">
    <property type="entry name" value="SH3b"/>
    <property type="match status" value="1"/>
</dbReference>
<dbReference type="CDD" id="cd02696">
    <property type="entry name" value="MurNAc-LAA"/>
    <property type="match status" value="1"/>
</dbReference>
<feature type="domain" description="MurNAc-LAA" evidence="5">
    <location>
        <begin position="465"/>
        <end position="577"/>
    </location>
</feature>
<reference evidence="6 7" key="1">
    <citation type="submission" date="2020-10" db="EMBL/GenBank/DDBJ databases">
        <authorList>
            <person name="Castelo-Branco R."/>
            <person name="Eusebio N."/>
            <person name="Adriana R."/>
            <person name="Vieira A."/>
            <person name="Brugerolle De Fraissinette N."/>
            <person name="Rezende De Castro R."/>
            <person name="Schneider M.P."/>
            <person name="Vasconcelos V."/>
            <person name="Leao P.N."/>
        </authorList>
    </citation>
    <scope>NUCLEOTIDE SEQUENCE [LARGE SCALE GENOMIC DNA]</scope>
    <source>
        <strain evidence="6 7">LEGE 03274</strain>
    </source>
</reference>
<comment type="caution">
    <text evidence="6">The sequence shown here is derived from an EMBL/GenBank/DDBJ whole genome shotgun (WGS) entry which is preliminary data.</text>
</comment>
<name>A0ABR9V3N2_9CHRO</name>
<gene>
    <name evidence="6" type="ORF">IQ215_07330</name>
</gene>
<dbReference type="InterPro" id="IPR050695">
    <property type="entry name" value="N-acetylmuramoyl_amidase_3"/>
</dbReference>
<dbReference type="Pfam" id="PF01520">
    <property type="entry name" value="Amidase_3"/>
    <property type="match status" value="1"/>
</dbReference>
<keyword evidence="1" id="KW-0378">Hydrolase</keyword>
<dbReference type="EMBL" id="JADEWC010000013">
    <property type="protein sequence ID" value="MBE9222508.1"/>
    <property type="molecule type" value="Genomic_DNA"/>
</dbReference>
<dbReference type="PANTHER" id="PTHR30404:SF0">
    <property type="entry name" value="N-ACETYLMURAMOYL-L-ALANINE AMIDASE AMIC"/>
    <property type="match status" value="1"/>
</dbReference>
<accession>A0ABR9V3N2</accession>
<dbReference type="PANTHER" id="PTHR30404">
    <property type="entry name" value="N-ACETYLMURAMOYL-L-ALANINE AMIDASE"/>
    <property type="match status" value="1"/>
</dbReference>
<dbReference type="Gene3D" id="2.30.30.40">
    <property type="entry name" value="SH3 Domains"/>
    <property type="match status" value="1"/>
</dbReference>
<dbReference type="Gene3D" id="3.40.630.40">
    <property type="entry name" value="Zn-dependent exopeptidases"/>
    <property type="match status" value="1"/>
</dbReference>
<dbReference type="InterPro" id="IPR003646">
    <property type="entry name" value="SH3-like_bac-type"/>
</dbReference>
<evidence type="ECO:0000259" key="5">
    <source>
        <dbReference type="SMART" id="SM00646"/>
    </source>
</evidence>